<dbReference type="RefSeq" id="XP_006823765.1">
    <property type="nucleotide sequence ID" value="XM_006823702.1"/>
</dbReference>
<keyword evidence="1" id="KW-0472">Membrane</keyword>
<keyword evidence="1" id="KW-0812">Transmembrane</keyword>
<keyword evidence="2" id="KW-1185">Reference proteome</keyword>
<dbReference type="Proteomes" id="UP000694865">
    <property type="component" value="Unplaced"/>
</dbReference>
<evidence type="ECO:0000313" key="3">
    <source>
        <dbReference type="RefSeq" id="XP_006823765.1"/>
    </source>
</evidence>
<keyword evidence="1" id="KW-1133">Transmembrane helix</keyword>
<reference evidence="3" key="1">
    <citation type="submission" date="2025-08" db="UniProtKB">
        <authorList>
            <consortium name="RefSeq"/>
        </authorList>
    </citation>
    <scope>IDENTIFICATION</scope>
    <source>
        <tissue evidence="3">Testes</tissue>
    </source>
</reference>
<protein>
    <submittedName>
        <fullName evidence="3">Uncharacterized protein LOC102802367</fullName>
    </submittedName>
</protein>
<accession>A0ABM0MUS4</accession>
<dbReference type="GeneID" id="102802367"/>
<feature type="transmembrane region" description="Helical" evidence="1">
    <location>
        <begin position="49"/>
        <end position="70"/>
    </location>
</feature>
<sequence>MKLFFEANYNAIAASVPTLSNATTAVYATTEQVKMVTARELADTTYDDITIIGAAACMTIMMLVCVVLAIRSVISTKYKKEKEYSMSNTQDSGENGEDPFVINLREMGMI</sequence>
<evidence type="ECO:0000256" key="1">
    <source>
        <dbReference type="SAM" id="Phobius"/>
    </source>
</evidence>
<organism evidence="2 3">
    <name type="scientific">Saccoglossus kowalevskii</name>
    <name type="common">Acorn worm</name>
    <dbReference type="NCBI Taxonomy" id="10224"/>
    <lineage>
        <taxon>Eukaryota</taxon>
        <taxon>Metazoa</taxon>
        <taxon>Hemichordata</taxon>
        <taxon>Enteropneusta</taxon>
        <taxon>Harrimaniidae</taxon>
        <taxon>Saccoglossus</taxon>
    </lineage>
</organism>
<name>A0ABM0MUS4_SACKO</name>
<proteinExistence type="predicted"/>
<gene>
    <name evidence="3" type="primary">LOC102802367</name>
</gene>
<evidence type="ECO:0000313" key="2">
    <source>
        <dbReference type="Proteomes" id="UP000694865"/>
    </source>
</evidence>